<dbReference type="PANTHER" id="PTHR30383:SF5">
    <property type="entry name" value="SGNH HYDROLASE-TYPE ESTERASE DOMAIN-CONTAINING PROTEIN"/>
    <property type="match status" value="1"/>
</dbReference>
<dbReference type="InterPro" id="IPR051532">
    <property type="entry name" value="Ester_Hydrolysis_Enzymes"/>
</dbReference>
<reference evidence="3" key="1">
    <citation type="submission" date="2020-10" db="EMBL/GenBank/DDBJ databases">
        <authorList>
            <person name="Castelo-Branco R."/>
            <person name="Eusebio N."/>
            <person name="Adriana R."/>
            <person name="Vieira A."/>
            <person name="Brugerolle De Fraissinette N."/>
            <person name="Rezende De Castro R."/>
            <person name="Schneider M.P."/>
            <person name="Vasconcelos V."/>
            <person name="Leao P.N."/>
        </authorList>
    </citation>
    <scope>NUCLEOTIDE SEQUENCE</scope>
    <source>
        <strain evidence="3">LEGE 07310</strain>
    </source>
</reference>
<dbReference type="Proteomes" id="UP000636505">
    <property type="component" value="Unassembled WGS sequence"/>
</dbReference>
<dbReference type="Pfam" id="PF13472">
    <property type="entry name" value="Lipase_GDSL_2"/>
    <property type="match status" value="1"/>
</dbReference>
<dbReference type="GO" id="GO:0004622">
    <property type="term" value="F:phosphatidylcholine lysophospholipase activity"/>
    <property type="evidence" value="ECO:0007669"/>
    <property type="project" value="TreeGrafter"/>
</dbReference>
<proteinExistence type="predicted"/>
<dbReference type="InterPro" id="IPR036514">
    <property type="entry name" value="SGNH_hydro_sf"/>
</dbReference>
<dbReference type="SUPFAM" id="SSF52266">
    <property type="entry name" value="SGNH hydrolase"/>
    <property type="match status" value="1"/>
</dbReference>
<evidence type="ECO:0000259" key="2">
    <source>
        <dbReference type="Pfam" id="PF13472"/>
    </source>
</evidence>
<organism evidence="3 4">
    <name type="scientific">Vasconcelosia minhoensis LEGE 07310</name>
    <dbReference type="NCBI Taxonomy" id="915328"/>
    <lineage>
        <taxon>Bacteria</taxon>
        <taxon>Bacillati</taxon>
        <taxon>Cyanobacteriota</taxon>
        <taxon>Cyanophyceae</taxon>
        <taxon>Nodosilineales</taxon>
        <taxon>Cymatolegaceae</taxon>
        <taxon>Vasconcelosia</taxon>
        <taxon>Vasconcelosia minhoensis</taxon>
    </lineage>
</organism>
<accession>A0A8J7B102</accession>
<dbReference type="Gene3D" id="3.40.50.1110">
    <property type="entry name" value="SGNH hydrolase"/>
    <property type="match status" value="1"/>
</dbReference>
<keyword evidence="4" id="KW-1185">Reference proteome</keyword>
<sequence>MTSFVILVVNWFSKIPGWAALSLIMNGLLFAALIALWQNQASLSRTAILHQTSASVTDVLGGSEPMVVPTDIADMRHLNYQEWVELLQQKTDAMVAQQPEHLTILLGDSLSLWFPPELMPGRRAWLKQGISGEKTNGLINRLALLDDAKIETIFLMIGINDLIWGQTDDQFIDNYRAIVSYLTQNHPESQIVIQSLLPHGGEASIWESKHLLLELPVERVKAINAALHKIADDYDAYYLDLYPLFSTGEGTLRPDLTTDGLHLNRQGYLVWRSAIALYAQLELTESRRLE</sequence>
<feature type="transmembrane region" description="Helical" evidence="1">
    <location>
        <begin position="15"/>
        <end position="37"/>
    </location>
</feature>
<dbReference type="AlphaFoldDB" id="A0A8J7B102"/>
<name>A0A8J7B102_9CYAN</name>
<feature type="domain" description="SGNH hydrolase-type esterase" evidence="2">
    <location>
        <begin position="124"/>
        <end position="268"/>
    </location>
</feature>
<comment type="caution">
    <text evidence="3">The sequence shown here is derived from an EMBL/GenBank/DDBJ whole genome shotgun (WGS) entry which is preliminary data.</text>
</comment>
<dbReference type="InterPro" id="IPR013830">
    <property type="entry name" value="SGNH_hydro"/>
</dbReference>
<keyword evidence="1" id="KW-1133">Transmembrane helix</keyword>
<evidence type="ECO:0000313" key="4">
    <source>
        <dbReference type="Proteomes" id="UP000636505"/>
    </source>
</evidence>
<keyword evidence="1" id="KW-0472">Membrane</keyword>
<evidence type="ECO:0000313" key="3">
    <source>
        <dbReference type="EMBL" id="MBE9080337.1"/>
    </source>
</evidence>
<evidence type="ECO:0000256" key="1">
    <source>
        <dbReference type="SAM" id="Phobius"/>
    </source>
</evidence>
<protein>
    <submittedName>
        <fullName evidence="3">Lysophospholipase</fullName>
    </submittedName>
</protein>
<gene>
    <name evidence="3" type="ORF">IQ241_24125</name>
</gene>
<dbReference type="PANTHER" id="PTHR30383">
    <property type="entry name" value="THIOESTERASE 1/PROTEASE 1/LYSOPHOSPHOLIPASE L1"/>
    <property type="match status" value="1"/>
</dbReference>
<dbReference type="EMBL" id="JADEXG010000103">
    <property type="protein sequence ID" value="MBE9080337.1"/>
    <property type="molecule type" value="Genomic_DNA"/>
</dbReference>
<keyword evidence="1" id="KW-0812">Transmembrane</keyword>